<evidence type="ECO:0000313" key="2">
    <source>
        <dbReference type="Proteomes" id="UP001500124"/>
    </source>
</evidence>
<dbReference type="EMBL" id="BAABKC010000070">
    <property type="protein sequence ID" value="GAA5065880.1"/>
    <property type="molecule type" value="Genomic_DNA"/>
</dbReference>
<accession>A0ABP9KXG5</accession>
<sequence>MTSPARLCADVVAHWARETLDDGVYGDYQSMGLSNGQYEILRRIVAAARPVRQRQGDRAADELIVRRANAACAERYRDGAPGKGPWQ</sequence>
<reference evidence="2" key="1">
    <citation type="journal article" date="2019" name="Int. J. Syst. Evol. Microbiol.">
        <title>The Global Catalogue of Microorganisms (GCM) 10K type strain sequencing project: providing services to taxonomists for standard genome sequencing and annotation.</title>
        <authorList>
            <consortium name="The Broad Institute Genomics Platform"/>
            <consortium name="The Broad Institute Genome Sequencing Center for Infectious Disease"/>
            <person name="Wu L."/>
            <person name="Ma J."/>
        </authorList>
    </citation>
    <scope>NUCLEOTIDE SEQUENCE [LARGE SCALE GENOMIC DNA]</scope>
    <source>
        <strain evidence="2">JCM 18410</strain>
    </source>
</reference>
<keyword evidence="2" id="KW-1185">Reference proteome</keyword>
<organism evidence="1 2">
    <name type="scientific">Streptomyces similanensis</name>
    <dbReference type="NCBI Taxonomy" id="1274988"/>
    <lineage>
        <taxon>Bacteria</taxon>
        <taxon>Bacillati</taxon>
        <taxon>Actinomycetota</taxon>
        <taxon>Actinomycetes</taxon>
        <taxon>Kitasatosporales</taxon>
        <taxon>Streptomycetaceae</taxon>
        <taxon>Streptomyces</taxon>
    </lineage>
</organism>
<dbReference type="Proteomes" id="UP001500124">
    <property type="component" value="Unassembled WGS sequence"/>
</dbReference>
<gene>
    <name evidence="1" type="ORF">GCM10023336_47050</name>
</gene>
<dbReference type="RefSeq" id="WP_345670129.1">
    <property type="nucleotide sequence ID" value="NZ_BAABKC010000070.1"/>
</dbReference>
<comment type="caution">
    <text evidence="1">The sequence shown here is derived from an EMBL/GenBank/DDBJ whole genome shotgun (WGS) entry which is preliminary data.</text>
</comment>
<protein>
    <submittedName>
        <fullName evidence="1">Uncharacterized protein</fullName>
    </submittedName>
</protein>
<evidence type="ECO:0000313" key="1">
    <source>
        <dbReference type="EMBL" id="GAA5065880.1"/>
    </source>
</evidence>
<proteinExistence type="predicted"/>
<name>A0ABP9KXG5_9ACTN</name>